<dbReference type="InterPro" id="IPR006527">
    <property type="entry name" value="F-box-assoc_dom_typ1"/>
</dbReference>
<dbReference type="InterPro" id="IPR050796">
    <property type="entry name" value="SCF_F-box_component"/>
</dbReference>
<dbReference type="InterPro" id="IPR017451">
    <property type="entry name" value="F-box-assoc_interact_dom"/>
</dbReference>
<dbReference type="Pfam" id="PF00646">
    <property type="entry name" value="F-box"/>
    <property type="match status" value="1"/>
</dbReference>
<dbReference type="Pfam" id="PF07734">
    <property type="entry name" value="FBA_1"/>
    <property type="match status" value="1"/>
</dbReference>
<dbReference type="SUPFAM" id="SSF81383">
    <property type="entry name" value="F-box domain"/>
    <property type="match status" value="1"/>
</dbReference>
<evidence type="ECO:0000313" key="3">
    <source>
        <dbReference type="Proteomes" id="UP001229421"/>
    </source>
</evidence>
<dbReference type="InterPro" id="IPR036047">
    <property type="entry name" value="F-box-like_dom_sf"/>
</dbReference>
<name>A0AAD8P139_TARER</name>
<dbReference type="Gene3D" id="1.20.1280.50">
    <property type="match status" value="1"/>
</dbReference>
<dbReference type="NCBIfam" id="TIGR01640">
    <property type="entry name" value="F_box_assoc_1"/>
    <property type="match status" value="1"/>
</dbReference>
<evidence type="ECO:0000259" key="1">
    <source>
        <dbReference type="PROSITE" id="PS50181"/>
    </source>
</evidence>
<comment type="caution">
    <text evidence="2">The sequence shown here is derived from an EMBL/GenBank/DDBJ whole genome shotgun (WGS) entry which is preliminary data.</text>
</comment>
<feature type="domain" description="F-box" evidence="1">
    <location>
        <begin position="1"/>
        <end position="45"/>
    </location>
</feature>
<dbReference type="Proteomes" id="UP001229421">
    <property type="component" value="Unassembled WGS sequence"/>
</dbReference>
<dbReference type="PANTHER" id="PTHR31672:SF10">
    <property type="entry name" value="F-BOX DOMAIN-CONTAINING PROTEIN"/>
    <property type="match status" value="1"/>
</dbReference>
<dbReference type="PROSITE" id="PS50181">
    <property type="entry name" value="FBOX"/>
    <property type="match status" value="1"/>
</dbReference>
<dbReference type="CDD" id="cd22157">
    <property type="entry name" value="F-box_AtFBW1-like"/>
    <property type="match status" value="1"/>
</dbReference>
<evidence type="ECO:0000313" key="2">
    <source>
        <dbReference type="EMBL" id="KAK1428237.1"/>
    </source>
</evidence>
<dbReference type="PANTHER" id="PTHR31672">
    <property type="entry name" value="BNACNNG10540D PROTEIN"/>
    <property type="match status" value="1"/>
</dbReference>
<dbReference type="SMART" id="SM00256">
    <property type="entry name" value="FBOX"/>
    <property type="match status" value="1"/>
</dbReference>
<dbReference type="EMBL" id="JAUHHV010000004">
    <property type="protein sequence ID" value="KAK1428237.1"/>
    <property type="molecule type" value="Genomic_DNA"/>
</dbReference>
<sequence length="320" mass="36692">MSDNIPFEIQQEIIKKLPVKSLIQFRSVSKTWKSLIDSSDFIARYIGHVQHLLIRYHDPADSKPKYVSIVDDDTFPQQKLWLTAPILVNMLESCSIIGSSHGLLWEKGYSIRYGVCSETNDLKIVKIRQVSRWSKVESVTSIPWQVEVFTLRTGAWRSLNSNLPRKSIRFSRSKDFLDGFIYWLAIDRNTMDDGYTYYNLIISFDMTSERFKEVKLPDSLAHGSSYRLSLSKLKESICVFENNGVADNLTITVWMMEDGISNSFVKLFTISNSSDTPLSSIRGFRKTGEPVTGIEELENLSTSGVYRYVETLLLLDQPNH</sequence>
<dbReference type="InterPro" id="IPR001810">
    <property type="entry name" value="F-box_dom"/>
</dbReference>
<reference evidence="2" key="1">
    <citation type="journal article" date="2023" name="bioRxiv">
        <title>Improved chromosome-level genome assembly for marigold (Tagetes erecta).</title>
        <authorList>
            <person name="Jiang F."/>
            <person name="Yuan L."/>
            <person name="Wang S."/>
            <person name="Wang H."/>
            <person name="Xu D."/>
            <person name="Wang A."/>
            <person name="Fan W."/>
        </authorList>
    </citation>
    <scope>NUCLEOTIDE SEQUENCE</scope>
    <source>
        <strain evidence="2">WSJ</strain>
        <tissue evidence="2">Leaf</tissue>
    </source>
</reference>
<protein>
    <recommendedName>
        <fullName evidence="1">F-box domain-containing protein</fullName>
    </recommendedName>
</protein>
<accession>A0AAD8P139</accession>
<keyword evidence="3" id="KW-1185">Reference proteome</keyword>
<proteinExistence type="predicted"/>
<organism evidence="2 3">
    <name type="scientific">Tagetes erecta</name>
    <name type="common">African marigold</name>
    <dbReference type="NCBI Taxonomy" id="13708"/>
    <lineage>
        <taxon>Eukaryota</taxon>
        <taxon>Viridiplantae</taxon>
        <taxon>Streptophyta</taxon>
        <taxon>Embryophyta</taxon>
        <taxon>Tracheophyta</taxon>
        <taxon>Spermatophyta</taxon>
        <taxon>Magnoliopsida</taxon>
        <taxon>eudicotyledons</taxon>
        <taxon>Gunneridae</taxon>
        <taxon>Pentapetalae</taxon>
        <taxon>asterids</taxon>
        <taxon>campanulids</taxon>
        <taxon>Asterales</taxon>
        <taxon>Asteraceae</taxon>
        <taxon>Asteroideae</taxon>
        <taxon>Heliantheae alliance</taxon>
        <taxon>Tageteae</taxon>
        <taxon>Tagetes</taxon>
    </lineage>
</organism>
<dbReference type="AlphaFoldDB" id="A0AAD8P139"/>
<gene>
    <name evidence="2" type="ORF">QVD17_17066</name>
</gene>